<sequence length="72" mass="7714">MNARRLRRYVDDLLRVAAAAVAGGALVAFLLSRTTGLFGFFERGWEPSPYAAISVAAELLAVAVSTTSADRR</sequence>
<accession>A0AAD1H4A0</accession>
<dbReference type="AlphaFoldDB" id="A0AAD1H4A0"/>
<protein>
    <submittedName>
        <fullName evidence="2">Uncharacterized protein</fullName>
    </submittedName>
</protein>
<gene>
    <name evidence="2" type="ORF">MYXE_39210</name>
</gene>
<keyword evidence="1" id="KW-0472">Membrane</keyword>
<evidence type="ECO:0000313" key="3">
    <source>
        <dbReference type="Proteomes" id="UP000464624"/>
    </source>
</evidence>
<proteinExistence type="predicted"/>
<dbReference type="RefSeq" id="WP_003919306.1">
    <property type="nucleotide sequence ID" value="NZ_AP022314.1"/>
</dbReference>
<evidence type="ECO:0000256" key="1">
    <source>
        <dbReference type="SAM" id="Phobius"/>
    </source>
</evidence>
<dbReference type="KEGG" id="mxe:MYXE_39210"/>
<dbReference type="EMBL" id="AP022314">
    <property type="protein sequence ID" value="BBU24131.1"/>
    <property type="molecule type" value="Genomic_DNA"/>
</dbReference>
<feature type="transmembrane region" description="Helical" evidence="1">
    <location>
        <begin position="51"/>
        <end position="69"/>
    </location>
</feature>
<keyword evidence="1" id="KW-1133">Transmembrane helix</keyword>
<evidence type="ECO:0000313" key="2">
    <source>
        <dbReference type="EMBL" id="BBU24131.1"/>
    </source>
</evidence>
<feature type="transmembrane region" description="Helical" evidence="1">
    <location>
        <begin position="12"/>
        <end position="31"/>
    </location>
</feature>
<dbReference type="Proteomes" id="UP000464624">
    <property type="component" value="Chromosome"/>
</dbReference>
<organism evidence="2 3">
    <name type="scientific">Mycobacterium xenopi</name>
    <dbReference type="NCBI Taxonomy" id="1789"/>
    <lineage>
        <taxon>Bacteria</taxon>
        <taxon>Bacillati</taxon>
        <taxon>Actinomycetota</taxon>
        <taxon>Actinomycetes</taxon>
        <taxon>Mycobacteriales</taxon>
        <taxon>Mycobacteriaceae</taxon>
        <taxon>Mycobacterium</taxon>
    </lineage>
</organism>
<name>A0AAD1H4A0_MYCXE</name>
<reference evidence="2 3" key="1">
    <citation type="submission" date="2019-12" db="EMBL/GenBank/DDBJ databases">
        <title>Complete genome sequence of Mycolicibacterium xenopi str. JCM15661T.</title>
        <authorList>
            <person name="Yoshida M."/>
            <person name="Fukano H."/>
            <person name="Asakura T."/>
            <person name="Hoshino Y."/>
        </authorList>
    </citation>
    <scope>NUCLEOTIDE SEQUENCE [LARGE SCALE GENOMIC DNA]</scope>
    <source>
        <strain evidence="2 3">JCM 15661T</strain>
    </source>
</reference>
<keyword evidence="1" id="KW-0812">Transmembrane</keyword>